<sequence>MTGTGRVQKVVTIKDVAHDAGVSTATVSRVLNENVKVSVQTRRAVNTSIARLKYRLYPAARNLKIGKSKTVGVIAPQLSNYFFMFLFEYFEKILHAAGYSMILCCSDDSVEGEKDRLEYLVSQFVDGIVAIPVSAEYRHFKRVQTDIPLVLVDRSFSALPADCVLVDNAGGSRKAVEALIRDGFVRIGFVGGDKASMTGRERFEGYEQALADAHIRIDRALVGETGMNMESGYTAMDTFLRKKQPPDAYFCVNLMATLGASKRVMEEPQNVQKRIVFAAFDDVYYSSLMTWCRYFVSQPLQDIGMQAARLILERIENPKMKEYKEIRLPTTLIKR</sequence>
<proteinExistence type="predicted"/>
<dbReference type="EMBL" id="AWVH01000005">
    <property type="protein sequence ID" value="ERJ94294.1"/>
    <property type="molecule type" value="Genomic_DNA"/>
</dbReference>
<keyword evidence="3" id="KW-0804">Transcription</keyword>
<name>A0ABN0P1V3_TRELE</name>
<organism evidence="5 6">
    <name type="scientific">Treponema lecithinolyticum ATCC 700332</name>
    <dbReference type="NCBI Taxonomy" id="1321815"/>
    <lineage>
        <taxon>Bacteria</taxon>
        <taxon>Pseudomonadati</taxon>
        <taxon>Spirochaetota</taxon>
        <taxon>Spirochaetia</taxon>
        <taxon>Spirochaetales</taxon>
        <taxon>Treponemataceae</taxon>
        <taxon>Treponema</taxon>
    </lineage>
</organism>
<evidence type="ECO:0000259" key="4">
    <source>
        <dbReference type="PROSITE" id="PS50932"/>
    </source>
</evidence>
<dbReference type="Pfam" id="PF00356">
    <property type="entry name" value="LacI"/>
    <property type="match status" value="1"/>
</dbReference>
<dbReference type="PROSITE" id="PS00356">
    <property type="entry name" value="HTH_LACI_1"/>
    <property type="match status" value="1"/>
</dbReference>
<comment type="caution">
    <text evidence="5">The sequence shown here is derived from an EMBL/GenBank/DDBJ whole genome shotgun (WGS) entry which is preliminary data.</text>
</comment>
<keyword evidence="2" id="KW-0238">DNA-binding</keyword>
<dbReference type="PANTHER" id="PTHR30146:SF109">
    <property type="entry name" value="HTH-TYPE TRANSCRIPTIONAL REGULATOR GALS"/>
    <property type="match status" value="1"/>
</dbReference>
<evidence type="ECO:0000313" key="5">
    <source>
        <dbReference type="EMBL" id="ERJ94294.1"/>
    </source>
</evidence>
<accession>A0ABN0P1V3</accession>
<dbReference type="CDD" id="cd01392">
    <property type="entry name" value="HTH_LacI"/>
    <property type="match status" value="1"/>
</dbReference>
<dbReference type="InterPro" id="IPR001761">
    <property type="entry name" value="Peripla_BP/Lac1_sug-bd_dom"/>
</dbReference>
<keyword evidence="1" id="KW-0805">Transcription regulation</keyword>
<dbReference type="Proteomes" id="UP000016649">
    <property type="component" value="Unassembled WGS sequence"/>
</dbReference>
<dbReference type="InterPro" id="IPR028082">
    <property type="entry name" value="Peripla_BP_I"/>
</dbReference>
<dbReference type="PRINTS" id="PR00036">
    <property type="entry name" value="HTHLACI"/>
</dbReference>
<evidence type="ECO:0000313" key="6">
    <source>
        <dbReference type="Proteomes" id="UP000016649"/>
    </source>
</evidence>
<dbReference type="Gene3D" id="1.10.260.40">
    <property type="entry name" value="lambda repressor-like DNA-binding domains"/>
    <property type="match status" value="1"/>
</dbReference>
<protein>
    <submittedName>
        <fullName evidence="5">Transcriptional regulator, LacI family</fullName>
    </submittedName>
</protein>
<evidence type="ECO:0000256" key="2">
    <source>
        <dbReference type="ARBA" id="ARBA00023125"/>
    </source>
</evidence>
<evidence type="ECO:0000256" key="1">
    <source>
        <dbReference type="ARBA" id="ARBA00023015"/>
    </source>
</evidence>
<dbReference type="SUPFAM" id="SSF47413">
    <property type="entry name" value="lambda repressor-like DNA-binding domains"/>
    <property type="match status" value="1"/>
</dbReference>
<reference evidence="5 6" key="1">
    <citation type="submission" date="2013-08" db="EMBL/GenBank/DDBJ databases">
        <authorList>
            <person name="Weinstock G."/>
            <person name="Sodergren E."/>
            <person name="Wylie T."/>
            <person name="Fulton L."/>
            <person name="Fulton R."/>
            <person name="Fronick C."/>
            <person name="O'Laughlin M."/>
            <person name="Godfrey J."/>
            <person name="Miner T."/>
            <person name="Herter B."/>
            <person name="Appelbaum E."/>
            <person name="Cordes M."/>
            <person name="Lek S."/>
            <person name="Wollam A."/>
            <person name="Pepin K.H."/>
            <person name="Palsikar V.B."/>
            <person name="Mitreva M."/>
            <person name="Wilson R.K."/>
        </authorList>
    </citation>
    <scope>NUCLEOTIDE SEQUENCE [LARGE SCALE GENOMIC DNA]</scope>
    <source>
        <strain evidence="5 6">ATCC 700332</strain>
    </source>
</reference>
<dbReference type="SUPFAM" id="SSF53822">
    <property type="entry name" value="Periplasmic binding protein-like I"/>
    <property type="match status" value="1"/>
</dbReference>
<dbReference type="Pfam" id="PF00532">
    <property type="entry name" value="Peripla_BP_1"/>
    <property type="match status" value="1"/>
</dbReference>
<dbReference type="CDD" id="cd06267">
    <property type="entry name" value="PBP1_LacI_sugar_binding-like"/>
    <property type="match status" value="1"/>
</dbReference>
<feature type="domain" description="HTH lacI-type" evidence="4">
    <location>
        <begin position="11"/>
        <end position="65"/>
    </location>
</feature>
<dbReference type="Gene3D" id="3.40.50.2300">
    <property type="match status" value="2"/>
</dbReference>
<keyword evidence="6" id="KW-1185">Reference proteome</keyword>
<gene>
    <name evidence="5" type="ORF">HMPREF9193_00266</name>
</gene>
<dbReference type="InterPro" id="IPR000843">
    <property type="entry name" value="HTH_LacI"/>
</dbReference>
<dbReference type="PANTHER" id="PTHR30146">
    <property type="entry name" value="LACI-RELATED TRANSCRIPTIONAL REPRESSOR"/>
    <property type="match status" value="1"/>
</dbReference>
<evidence type="ECO:0000256" key="3">
    <source>
        <dbReference type="ARBA" id="ARBA00023163"/>
    </source>
</evidence>
<dbReference type="SMART" id="SM00354">
    <property type="entry name" value="HTH_LACI"/>
    <property type="match status" value="1"/>
</dbReference>
<dbReference type="PROSITE" id="PS50932">
    <property type="entry name" value="HTH_LACI_2"/>
    <property type="match status" value="1"/>
</dbReference>
<dbReference type="InterPro" id="IPR010982">
    <property type="entry name" value="Lambda_DNA-bd_dom_sf"/>
</dbReference>